<feature type="non-terminal residue" evidence="1">
    <location>
        <position position="26"/>
    </location>
</feature>
<name>O52919_CAMJU</name>
<dbReference type="EMBL" id="AJ002422">
    <property type="protein sequence ID" value="CAA05406.1"/>
    <property type="molecule type" value="Genomic_DNA"/>
</dbReference>
<evidence type="ECO:0000313" key="1">
    <source>
        <dbReference type="EMBL" id="CAA05406.1"/>
    </source>
</evidence>
<proteinExistence type="predicted"/>
<organism evidence="1">
    <name type="scientific">Campylobacter jejuni</name>
    <dbReference type="NCBI Taxonomy" id="197"/>
    <lineage>
        <taxon>Bacteria</taxon>
        <taxon>Pseudomonadati</taxon>
        <taxon>Campylobacterota</taxon>
        <taxon>Epsilonproteobacteria</taxon>
        <taxon>Campylobacterales</taxon>
        <taxon>Campylobacteraceae</taxon>
        <taxon>Campylobacter</taxon>
    </lineage>
</organism>
<reference evidence="1" key="1">
    <citation type="submission" date="1997-10" db="EMBL/GenBank/DDBJ databases">
        <authorList>
            <person name="Wosten M."/>
        </authorList>
    </citation>
    <scope>NUCLEOTIDE SEQUENCE</scope>
    <source>
        <strain evidence="1">129108</strain>
    </source>
</reference>
<sequence length="26" mass="3192">MEKEKKQHQRTHVPVEGYKIEELKLL</sequence>
<dbReference type="AlphaFoldDB" id="O52919"/>
<accession>O52919</accession>
<protein>
    <submittedName>
        <fullName evidence="1">Uncharacterized protein</fullName>
    </submittedName>
</protein>
<reference evidence="1" key="2">
    <citation type="submission" date="1997-12" db="EMBL/GenBank/DDBJ databases">
        <title>Identification of Campylobacter jejuni promoter sequences.</title>
        <authorList>
            <person name="Wosten M.M.S.M."/>
            <person name="Boeve M."/>
            <person name="Koot M.G.A."/>
            <person name="Nuenen A.C."/>
            <person name="vander Zeijst B.A.M."/>
        </authorList>
    </citation>
    <scope>NUCLEOTIDE SEQUENCE</scope>
    <source>
        <strain evidence="1">129108</strain>
    </source>
</reference>